<evidence type="ECO:0000256" key="9">
    <source>
        <dbReference type="ARBA" id="ARBA00023136"/>
    </source>
</evidence>
<organism evidence="14 15">
    <name type="scientific">Phytophthora kernoviae 00238/432</name>
    <dbReference type="NCBI Taxonomy" id="1284355"/>
    <lineage>
        <taxon>Eukaryota</taxon>
        <taxon>Sar</taxon>
        <taxon>Stramenopiles</taxon>
        <taxon>Oomycota</taxon>
        <taxon>Peronosporomycetes</taxon>
        <taxon>Peronosporales</taxon>
        <taxon>Peronosporaceae</taxon>
        <taxon>Phytophthora</taxon>
    </lineage>
</organism>
<reference evidence="14" key="2">
    <citation type="submission" date="2020-02" db="EMBL/GenBank/DDBJ databases">
        <authorList>
            <person name="Studholme D.J."/>
        </authorList>
    </citation>
    <scope>NUCLEOTIDE SEQUENCE</scope>
    <source>
        <strain evidence="14">00238/432</strain>
    </source>
</reference>
<comment type="caution">
    <text evidence="14">The sequence shown here is derived from an EMBL/GenBank/DDBJ whole genome shotgun (WGS) entry which is preliminary data.</text>
</comment>
<accession>A0A8J4WIH7</accession>
<feature type="transmembrane region" description="Helical" evidence="11">
    <location>
        <begin position="144"/>
        <end position="165"/>
    </location>
</feature>
<evidence type="ECO:0000256" key="7">
    <source>
        <dbReference type="ARBA" id="ARBA00022801"/>
    </source>
</evidence>
<dbReference type="SUPFAM" id="SSF53850">
    <property type="entry name" value="Periplasmic binding protein-like II"/>
    <property type="match status" value="1"/>
</dbReference>
<gene>
    <name evidence="14" type="ORF">G195_001006</name>
</gene>
<dbReference type="InterPro" id="IPR003660">
    <property type="entry name" value="HAMP_dom"/>
</dbReference>
<evidence type="ECO:0000256" key="11">
    <source>
        <dbReference type="SAM" id="Phobius"/>
    </source>
</evidence>
<dbReference type="CDD" id="cd17536">
    <property type="entry name" value="REC_YesN-like"/>
    <property type="match status" value="1"/>
</dbReference>
<dbReference type="Pfam" id="PF02518">
    <property type="entry name" value="HATPase_c"/>
    <property type="match status" value="1"/>
</dbReference>
<dbReference type="Pfam" id="PF07745">
    <property type="entry name" value="Glyco_hydro_53"/>
    <property type="match status" value="1"/>
</dbReference>
<dbReference type="Pfam" id="PF00072">
    <property type="entry name" value="Response_reg"/>
    <property type="match status" value="1"/>
</dbReference>
<feature type="transmembrane region" description="Helical" evidence="11">
    <location>
        <begin position="1273"/>
        <end position="1297"/>
    </location>
</feature>
<dbReference type="InterPro" id="IPR001789">
    <property type="entry name" value="Sig_transdc_resp-reg_receiver"/>
</dbReference>
<dbReference type="InterPro" id="IPR017853">
    <property type="entry name" value="GH"/>
</dbReference>
<sequence length="1896" mass="215585">MSSGWNVRKIQEGEDEKFIFSWITVSPYGISDPAANAQTVIKLEFDSDNIRDMLDKFKDDGRHDPFYYREESGVIYNRTSDRALTGQLMDKLAIAKLKDVDNRTVVIDGEPYMVNTVKSSTTGWYLVDYMPLSAILKPIHQSNILFYSAMICLLLMSFAVAYLLYVQVQVPVKQLIRGFQRLKQEDYSVRITPKGRNEFSFLSERFNSMVAQIQQLFEHVYLEQIHVREARLKQLQSQINPHFFYNCFSFITSMAKLKRVDAVVAMSHNLSRYYRYTTRQERDVVPLTEEIEFVTCYLEIQQMRMDRIRFKIDLPEDILRQEVPPLIVQPLVENAVIHGIEADAEAGEIRVSGEQRDGMMILTVDDDGQGMDELDRQMLLHKLTGGMDQEMGCGLWNVNQRLQLSLELTIPWGELGVTTVFRAASGKEALQILEENAVDLVVTDIRMPGMSGLELIEELQAADYILKPVNDEEFMASVSAAITSLRDDWDEFDKYHRLLYSRKSDYKILRENLMHDLLLGREITARALGEHLEKYEIVLQPDQPAVMMLIRLTGRFSSMDQQSLDLMEFAVGNIAEEVFGPHFNVWFGRGPHECLVMIIQSQGWTELVQTNVDELKQPAGTFREHVIRYLQGNLSMVVTAPFQFADLTTAYRKGLGSLVLSGPEENTVIYMDKELSKRPENDAAQALEELYKPPVLPQLLETKQWEAAARKLNAVFDAADRVCLSREHVYEMYLSVTNAFMYIAHKQGHLVHEIDHAGFDLLLAHQLIQSPDKLRRWATEMLAKLQEELSDQEGVQSRRHVIKQVQEMVTRDAGQDLSVKMIADKDLIDSGMYQEVGPLFDKYASDTWKKAMEQDPNVWNQYSRDGKRMGIPVLDYAYNNDYLLWIRQDWLDKLNLEAPKTIDELETVMDAFKNQNPDGLAPDKVTPLSIGFKTSMNTWMGDPSWIFGAYGTLPFQWNVAEDGKLEYGSINPGMKQGLTKLSEWLKKGYIPQEAALWDENKTAEPAVAGTAGIIPGPYWMSGWPLLDTVKNVPSAVWKPIEIPSGPEGKAMRHGTQFVNGVILIKKDMEHPEAFFTYENYLFDNYADPEPGSPYDNGLFAGYDYQLDANGKQMPIDQIEGGYVNVVRYLLVRDGARIPDAQMKALLNLADGKEPETKLEKDVAVNYVRKMAIQRTIQTLVYLPHFLSWVILGGILIDLLSTGGLVNRVLGTFGLGPYFFLGDNSWFRSTVILTDVWKEFGYNMIVFLAALAGINPALYEAAEIDGAGRWKQTLHITIPSLVPMLMVVGTLALGNVLNAGFDQIFNLTKAAADANLVNLWPVGFSLEAYKKTMNNPIFLNSLWISLLRTVIGTAITLLITFLAAMIFNGGLVPFYMVIQKIGLMDSFWVLVLPGAVNTFLVILMLNFFRGIPKELEEAALMDGANHFRTLFTIFLPISMPSIATIALFSMVFHWNSWFDGLLYMNNAKDYPLATFMQTVIIGRDMSSMSMNPKEMEALSQTTVRAAQIFIGSAPILIVYPFLQRFFVKVSHLKEEAFILGMDVSFMDEIEQHGGSYRDEHGQQADLLTLLKLGDVNAIRLRIWNDPAGGFCNLERTVAVAKRIKEKGLQFLLDFHYSDRWADPANQWKPKAWEKLSYEELQREVCTYTADVLRTLKEHDALPDMVQVGNEITPGMLWDEGRVGGEEHDTDEQWERFAGLVKYGIAAVKSVDSEIKIMIHIDRGGDNAESRKFYDRFEALGVEFDIIGLSYYPWWHGTLDALRDNLHDLADRYGKPINVVETAYPWTLEQPEGNEWILNQEELLLPGYPASVEGQTRYLKDLLQIIREVPGGLGAGFYYWEPAWIPSKEEWSVGHPNNWGNLTMFDFKGQKLQSFSALKAGEENDATLDEQPNAALIK</sequence>
<evidence type="ECO:0000259" key="13">
    <source>
        <dbReference type="PROSITE" id="PS50928"/>
    </source>
</evidence>
<keyword evidence="9 11" id="KW-0472">Membrane</keyword>
<dbReference type="SUPFAM" id="SSF55874">
    <property type="entry name" value="ATPase domain of HSP90 chaperone/DNA topoisomerase II/histidine kinase"/>
    <property type="match status" value="1"/>
</dbReference>
<dbReference type="Proteomes" id="UP000702964">
    <property type="component" value="Unassembled WGS sequence"/>
</dbReference>
<evidence type="ECO:0000259" key="12">
    <source>
        <dbReference type="PROSITE" id="PS50885"/>
    </source>
</evidence>
<dbReference type="Pfam" id="PF00528">
    <property type="entry name" value="BPD_transp_1"/>
    <property type="match status" value="2"/>
</dbReference>
<dbReference type="Gene3D" id="3.20.20.80">
    <property type="entry name" value="Glycosidases"/>
    <property type="match status" value="1"/>
</dbReference>
<protein>
    <recommendedName>
        <fullName evidence="16">Arabinogalactan endo-beta-1,4-galactanase</fullName>
    </recommendedName>
</protein>
<dbReference type="SUPFAM" id="SSF161098">
    <property type="entry name" value="MetI-like"/>
    <property type="match status" value="2"/>
</dbReference>
<dbReference type="Pfam" id="PF06580">
    <property type="entry name" value="His_kinase"/>
    <property type="match status" value="1"/>
</dbReference>
<dbReference type="Pfam" id="PF00672">
    <property type="entry name" value="HAMP"/>
    <property type="match status" value="1"/>
</dbReference>
<feature type="domain" description="ABC transmembrane type-1" evidence="13">
    <location>
        <begin position="1125"/>
        <end position="1362"/>
    </location>
</feature>
<keyword evidence="3" id="KW-0597">Phosphoprotein</keyword>
<dbReference type="PROSITE" id="PS50928">
    <property type="entry name" value="ABC_TM1"/>
    <property type="match status" value="1"/>
</dbReference>
<dbReference type="InterPro" id="IPR011683">
    <property type="entry name" value="Glyco_hydro_53"/>
</dbReference>
<evidence type="ECO:0008006" key="16">
    <source>
        <dbReference type="Google" id="ProtNLM"/>
    </source>
</evidence>
<dbReference type="GO" id="GO:0016020">
    <property type="term" value="C:membrane"/>
    <property type="evidence" value="ECO:0007669"/>
    <property type="project" value="UniProtKB-SubCell"/>
</dbReference>
<dbReference type="Gene3D" id="3.30.565.10">
    <property type="entry name" value="Histidine kinase-like ATPase, C-terminal domain"/>
    <property type="match status" value="1"/>
</dbReference>
<evidence type="ECO:0000256" key="5">
    <source>
        <dbReference type="ARBA" id="ARBA00022692"/>
    </source>
</evidence>
<dbReference type="SUPFAM" id="SSF51445">
    <property type="entry name" value="(Trans)glycosidases"/>
    <property type="match status" value="1"/>
</dbReference>
<dbReference type="InterPro" id="IPR003594">
    <property type="entry name" value="HATPase_dom"/>
</dbReference>
<dbReference type="InterPro" id="IPR000515">
    <property type="entry name" value="MetI-like"/>
</dbReference>
<evidence type="ECO:0000256" key="4">
    <source>
        <dbReference type="ARBA" id="ARBA00022679"/>
    </source>
</evidence>
<proteinExistence type="inferred from homology"/>
<evidence type="ECO:0000256" key="3">
    <source>
        <dbReference type="ARBA" id="ARBA00022553"/>
    </source>
</evidence>
<dbReference type="SUPFAM" id="SSF158472">
    <property type="entry name" value="HAMP domain-like"/>
    <property type="match status" value="1"/>
</dbReference>
<dbReference type="SMART" id="SM00304">
    <property type="entry name" value="HAMP"/>
    <property type="match status" value="1"/>
</dbReference>
<dbReference type="SUPFAM" id="SSF52172">
    <property type="entry name" value="CheY-like"/>
    <property type="match status" value="1"/>
</dbReference>
<reference evidence="14" key="1">
    <citation type="journal article" date="2015" name="Genom Data">
        <title>Draft genome sequences of Phytophthora kernoviae and Phytophthora ramorum lineage EU2 from Scotland.</title>
        <authorList>
            <person name="Sambles C."/>
            <person name="Schlenzig A."/>
            <person name="O'Neill P."/>
            <person name="Grant M."/>
            <person name="Studholme D.J."/>
        </authorList>
    </citation>
    <scope>NUCLEOTIDE SEQUENCE</scope>
    <source>
        <strain evidence="14">00238/432</strain>
    </source>
</reference>
<comment type="subcellular location">
    <subcellularLocation>
        <location evidence="1">Membrane</location>
        <topology evidence="1">Multi-pass membrane protein</topology>
    </subcellularLocation>
</comment>
<evidence type="ECO:0000256" key="8">
    <source>
        <dbReference type="ARBA" id="ARBA00022989"/>
    </source>
</evidence>
<feature type="transmembrane region" description="Helical" evidence="11">
    <location>
        <begin position="1428"/>
        <end position="1453"/>
    </location>
</feature>
<dbReference type="InterPro" id="IPR035906">
    <property type="entry name" value="MetI-like_sf"/>
</dbReference>
<dbReference type="CDD" id="cd06225">
    <property type="entry name" value="HAMP"/>
    <property type="match status" value="1"/>
</dbReference>
<evidence type="ECO:0000313" key="15">
    <source>
        <dbReference type="Proteomes" id="UP000702964"/>
    </source>
</evidence>
<name>A0A8J4WIH7_9STRA</name>
<keyword evidence="6" id="KW-0418">Kinase</keyword>
<dbReference type="GO" id="GO:0000155">
    <property type="term" value="F:phosphorelay sensor kinase activity"/>
    <property type="evidence" value="ECO:0007669"/>
    <property type="project" value="InterPro"/>
</dbReference>
<evidence type="ECO:0000313" key="14">
    <source>
        <dbReference type="EMBL" id="KAF4325419.1"/>
    </source>
</evidence>
<dbReference type="Gene3D" id="3.40.190.10">
    <property type="entry name" value="Periplasmic binding protein-like II"/>
    <property type="match status" value="1"/>
</dbReference>
<feature type="domain" description="HAMP" evidence="12">
    <location>
        <begin position="166"/>
        <end position="218"/>
    </location>
</feature>
<dbReference type="PANTHER" id="PTHR34983:SF2">
    <property type="entry name" value="ENDO-BETA-1,4-GALACTANASE"/>
    <property type="match status" value="1"/>
</dbReference>
<comment type="similarity">
    <text evidence="2">Belongs to the glycosyl hydrolase 53 family.</text>
</comment>
<dbReference type="PANTHER" id="PTHR34983">
    <property type="entry name" value="ARABINOGALACTAN ENDO-BETA-1,4-GALACTANASE A"/>
    <property type="match status" value="1"/>
</dbReference>
<keyword evidence="10" id="KW-0326">Glycosidase</keyword>
<dbReference type="GO" id="GO:0015926">
    <property type="term" value="F:glucosidase activity"/>
    <property type="evidence" value="ECO:0007669"/>
    <property type="project" value="InterPro"/>
</dbReference>
<evidence type="ECO:0000256" key="1">
    <source>
        <dbReference type="ARBA" id="ARBA00004141"/>
    </source>
</evidence>
<dbReference type="Gene3D" id="3.20.20.70">
    <property type="entry name" value="Aldolase class I"/>
    <property type="match status" value="1"/>
</dbReference>
<feature type="transmembrane region" description="Helical" evidence="11">
    <location>
        <begin position="1340"/>
        <end position="1366"/>
    </location>
</feature>
<feature type="transmembrane region" description="Helical" evidence="11">
    <location>
        <begin position="1179"/>
        <end position="1199"/>
    </location>
</feature>
<dbReference type="GO" id="GO:0045490">
    <property type="term" value="P:pectin catabolic process"/>
    <property type="evidence" value="ECO:0007669"/>
    <property type="project" value="TreeGrafter"/>
</dbReference>
<dbReference type="GO" id="GO:0055085">
    <property type="term" value="P:transmembrane transport"/>
    <property type="evidence" value="ECO:0007669"/>
    <property type="project" value="InterPro"/>
</dbReference>
<keyword evidence="4" id="KW-0808">Transferase</keyword>
<dbReference type="InterPro" id="IPR011006">
    <property type="entry name" value="CheY-like_superfamily"/>
</dbReference>
<feature type="transmembrane region" description="Helical" evidence="11">
    <location>
        <begin position="1240"/>
        <end position="1261"/>
    </location>
</feature>
<dbReference type="PROSITE" id="PS50885">
    <property type="entry name" value="HAMP"/>
    <property type="match status" value="1"/>
</dbReference>
<dbReference type="InterPro" id="IPR013785">
    <property type="entry name" value="Aldolase_TIM"/>
</dbReference>
<keyword evidence="7" id="KW-0378">Hydrolase</keyword>
<dbReference type="InterPro" id="IPR036890">
    <property type="entry name" value="HATPase_C_sf"/>
</dbReference>
<dbReference type="Gene3D" id="1.10.3720.10">
    <property type="entry name" value="MetI-like"/>
    <property type="match status" value="2"/>
</dbReference>
<keyword evidence="5 11" id="KW-0812">Transmembrane</keyword>
<evidence type="ECO:0000256" key="10">
    <source>
        <dbReference type="ARBA" id="ARBA00023295"/>
    </source>
</evidence>
<dbReference type="CDD" id="cd06261">
    <property type="entry name" value="TM_PBP2"/>
    <property type="match status" value="2"/>
</dbReference>
<evidence type="ECO:0000256" key="6">
    <source>
        <dbReference type="ARBA" id="ARBA00022777"/>
    </source>
</evidence>
<evidence type="ECO:0000256" key="2">
    <source>
        <dbReference type="ARBA" id="ARBA00010687"/>
    </source>
</evidence>
<feature type="transmembrane region" description="Helical" evidence="11">
    <location>
        <begin position="1386"/>
        <end position="1407"/>
    </location>
</feature>
<dbReference type="EMBL" id="AOFI03000005">
    <property type="protein sequence ID" value="KAF4325419.1"/>
    <property type="molecule type" value="Genomic_DNA"/>
</dbReference>
<keyword evidence="8 11" id="KW-1133">Transmembrane helix</keyword>
<dbReference type="InterPro" id="IPR010559">
    <property type="entry name" value="Sig_transdc_His_kin_internal"/>
</dbReference>
<dbReference type="Gene3D" id="6.10.340.10">
    <property type="match status" value="1"/>
</dbReference>